<dbReference type="EMBL" id="QSUL01000002">
    <property type="protein sequence ID" value="RGN39460.1"/>
    <property type="molecule type" value="Genomic_DNA"/>
</dbReference>
<evidence type="ECO:0000313" key="5">
    <source>
        <dbReference type="Proteomes" id="UP000260983"/>
    </source>
</evidence>
<dbReference type="Proteomes" id="UP000260983">
    <property type="component" value="Unassembled WGS sequence"/>
</dbReference>
<reference evidence="4 5" key="1">
    <citation type="submission" date="2018-08" db="EMBL/GenBank/DDBJ databases">
        <title>A genome reference for cultivated species of the human gut microbiota.</title>
        <authorList>
            <person name="Zou Y."/>
            <person name="Xue W."/>
            <person name="Luo G."/>
        </authorList>
    </citation>
    <scope>NUCLEOTIDE SEQUENCE [LARGE SCALE GENOMIC DNA]</scope>
    <source>
        <strain evidence="4 5">OM05-15BH</strain>
    </source>
</reference>
<dbReference type="InterPro" id="IPR005625">
    <property type="entry name" value="PepSY-ass_TM"/>
</dbReference>
<feature type="transmembrane region" description="Helical" evidence="2">
    <location>
        <begin position="186"/>
        <end position="207"/>
    </location>
</feature>
<organism evidence="4 5">
    <name type="scientific">Bacteroides oleiciplenus</name>
    <dbReference type="NCBI Taxonomy" id="626931"/>
    <lineage>
        <taxon>Bacteria</taxon>
        <taxon>Pseudomonadati</taxon>
        <taxon>Bacteroidota</taxon>
        <taxon>Bacteroidia</taxon>
        <taxon>Bacteroidales</taxon>
        <taxon>Bacteroidaceae</taxon>
        <taxon>Bacteroides</taxon>
    </lineage>
</organism>
<feature type="transmembrane region" description="Helical" evidence="2">
    <location>
        <begin position="138"/>
        <end position="165"/>
    </location>
</feature>
<dbReference type="AlphaFoldDB" id="A0A3E5BPC5"/>
<evidence type="ECO:0000259" key="3">
    <source>
        <dbReference type="Pfam" id="PF03413"/>
    </source>
</evidence>
<feature type="compositionally biased region" description="Basic and acidic residues" evidence="1">
    <location>
        <begin position="247"/>
        <end position="277"/>
    </location>
</feature>
<name>A0A3E5BPC5_9BACE</name>
<dbReference type="PANTHER" id="PTHR34219">
    <property type="entry name" value="IRON-REGULATED INNER MEMBRANE PROTEIN-RELATED"/>
    <property type="match status" value="1"/>
</dbReference>
<protein>
    <submittedName>
        <fullName evidence="4">PepSY domain-containing protein</fullName>
    </submittedName>
</protein>
<evidence type="ECO:0000256" key="1">
    <source>
        <dbReference type="SAM" id="MobiDB-lite"/>
    </source>
</evidence>
<evidence type="ECO:0000256" key="2">
    <source>
        <dbReference type="SAM" id="Phobius"/>
    </source>
</evidence>
<keyword evidence="2" id="KW-0472">Membrane</keyword>
<evidence type="ECO:0000313" key="4">
    <source>
        <dbReference type="EMBL" id="RGN39460.1"/>
    </source>
</evidence>
<sequence length="415" mass="46863">MRKIFRNIHLWLSIPFGLLITLICFSGAALVFEKEVMELCHRDLYFVKKVEAAPLPMDQLMTRVAATLPDSISVTGVNISSDPERAYQVTLSKPRRASMYVDQYTGEVTGKYERAPFFNVMFRMHRWMLDSMKPDGGIFWGKIIVGTSTLMLVFVLISGIVIWWPRTRKALKDSLKIVANKGWRRFWYDLHVAGGMYTLIFLLAMSLTGLTWSFQWYRTGFYKVFGVEVQPSMGHGNAAANATARSGKPEGREDGAETRDGKSESRKGRGGRPEGRGGHRHSPYANWERVYEQLAQANPDYRQISVSDGSASVATDRFGNQRATDRYKFNPRNGEITETTLYSDLENSGKIRGWIYSVHVGSWGGMLTRILAFIAALIGASLPLTGYYLWIRKKVKRKRATGVNASHLSTERVAS</sequence>
<dbReference type="InterPro" id="IPR025711">
    <property type="entry name" value="PepSY"/>
</dbReference>
<gene>
    <name evidence="4" type="ORF">DXB65_03815</name>
</gene>
<keyword evidence="2" id="KW-1133">Transmembrane helix</keyword>
<proteinExistence type="predicted"/>
<feature type="transmembrane region" description="Helical" evidence="2">
    <location>
        <begin position="12"/>
        <end position="32"/>
    </location>
</feature>
<dbReference type="RefSeq" id="WP_117723376.1">
    <property type="nucleotide sequence ID" value="NZ_QSUL01000002.1"/>
</dbReference>
<feature type="domain" description="PepSY" evidence="3">
    <location>
        <begin position="55"/>
        <end position="111"/>
    </location>
</feature>
<dbReference type="Pfam" id="PF03413">
    <property type="entry name" value="PepSY"/>
    <property type="match status" value="1"/>
</dbReference>
<dbReference type="PANTHER" id="PTHR34219:SF3">
    <property type="entry name" value="BLL7967 PROTEIN"/>
    <property type="match status" value="1"/>
</dbReference>
<accession>A0A3E5BPC5</accession>
<keyword evidence="2" id="KW-0812">Transmembrane</keyword>
<feature type="region of interest" description="Disordered" evidence="1">
    <location>
        <begin position="236"/>
        <end position="282"/>
    </location>
</feature>
<feature type="transmembrane region" description="Helical" evidence="2">
    <location>
        <begin position="370"/>
        <end position="390"/>
    </location>
</feature>
<comment type="caution">
    <text evidence="4">The sequence shown here is derived from an EMBL/GenBank/DDBJ whole genome shotgun (WGS) entry which is preliminary data.</text>
</comment>
<dbReference type="Pfam" id="PF03929">
    <property type="entry name" value="PepSY_TM"/>
    <property type="match status" value="1"/>
</dbReference>